<dbReference type="SUPFAM" id="SSF58104">
    <property type="entry name" value="Methyl-accepting chemotaxis protein (MCP) signaling domain"/>
    <property type="match status" value="1"/>
</dbReference>
<evidence type="ECO:0000259" key="6">
    <source>
        <dbReference type="PROSITE" id="PS50111"/>
    </source>
</evidence>
<dbReference type="PANTHER" id="PTHR32089:SF112">
    <property type="entry name" value="LYSOZYME-LIKE PROTEIN-RELATED"/>
    <property type="match status" value="1"/>
</dbReference>
<evidence type="ECO:0000256" key="3">
    <source>
        <dbReference type="PROSITE-ProRule" id="PRU00284"/>
    </source>
</evidence>
<gene>
    <name evidence="8" type="ORF">H9661_06575</name>
</gene>
<dbReference type="Proteomes" id="UP000627781">
    <property type="component" value="Unassembled WGS sequence"/>
</dbReference>
<dbReference type="InterPro" id="IPR004089">
    <property type="entry name" value="MCPsignal_dom"/>
</dbReference>
<proteinExistence type="inferred from homology"/>
<dbReference type="PANTHER" id="PTHR32089">
    <property type="entry name" value="METHYL-ACCEPTING CHEMOTAXIS PROTEIN MCPB"/>
    <property type="match status" value="1"/>
</dbReference>
<dbReference type="Pfam" id="PF00672">
    <property type="entry name" value="HAMP"/>
    <property type="match status" value="1"/>
</dbReference>
<dbReference type="Pfam" id="PF00015">
    <property type="entry name" value="MCPsignal"/>
    <property type="match status" value="1"/>
</dbReference>
<evidence type="ECO:0000256" key="2">
    <source>
        <dbReference type="ARBA" id="ARBA00029447"/>
    </source>
</evidence>
<keyword evidence="1 3" id="KW-0807">Transducer</keyword>
<dbReference type="Gene3D" id="1.10.287.950">
    <property type="entry name" value="Methyl-accepting chemotaxis protein"/>
    <property type="match status" value="1"/>
</dbReference>
<keyword evidence="9" id="KW-1185">Reference proteome</keyword>
<dbReference type="SMART" id="SM00304">
    <property type="entry name" value="HAMP"/>
    <property type="match status" value="1"/>
</dbReference>
<dbReference type="PROSITE" id="PS50111">
    <property type="entry name" value="CHEMOTAXIS_TRANSDUC_2"/>
    <property type="match status" value="1"/>
</dbReference>
<keyword evidence="5" id="KW-1133">Transmembrane helix</keyword>
<feature type="coiled-coil region" evidence="4">
    <location>
        <begin position="635"/>
        <end position="697"/>
    </location>
</feature>
<evidence type="ECO:0000256" key="1">
    <source>
        <dbReference type="ARBA" id="ARBA00023224"/>
    </source>
</evidence>
<dbReference type="EMBL" id="JACSRA010000008">
    <property type="protein sequence ID" value="MBD7911015.1"/>
    <property type="molecule type" value="Genomic_DNA"/>
</dbReference>
<dbReference type="CDD" id="cd06225">
    <property type="entry name" value="HAMP"/>
    <property type="match status" value="1"/>
</dbReference>
<sequence>MKKLLKPAVALLSRLKYSAKFLVILLCFMIPLIFIQITYLRDLNGKVKVLDNQQIGLGLNEKITSLIMYVPQHRGLSSTYLGGRTDVKGKVDEAQSQIDKVIVAINDEIAKDGEGFNLKDEWGKIENQWSTLKEENFKLSQVDSFKKHTELMDSIIKFNVKVAEATQLSPDSKLEKYYLVDCIIDKFPVVTEYMGQARGKGSGVLAQKSMSDDDYSLLVFQTKSIAEALKGSSQQLNYVYEKNSNAKKSLYELDENSREAGDKVVNILQENIIKEKNNLTFDATKYYDTTTVAINEVFKLYNETFNVIDEMIVEEKNDLASQKAILYVIYFSTITILIYIFAGFYVNIRDSILDIQLATSKIAEGDLTAMTNLNSKDEMGKLSKYFNKMSQELRELVLKIKQASNHVALSSEEMVISAGKTSKAAEEVSLTLQNVADGASEQIESINEATESISKMSVGINKIFANGEEVSRLSENAYKASKSGTEIVDSVVNQMNEISIGTQETAGVIKNLGRYSEEIEKIIEIIKDISEQTNLLALNAAIEAARAGELGRGFAVVSDEVRNLAEQSSVSAEQISSIIRDIQSEMAKAVASTEKEVEKVKVGIDKTNLVSSVFEDIEYAVSNMSVKTKEMTMSMEEIAVQNKQVIKNIEVLEKTAKGNANSSIDTAAASQEQLAVLEEITKEAKGLSQSAENLNMAITKFNI</sequence>
<accession>A0ABR8PS67</accession>
<dbReference type="InterPro" id="IPR003660">
    <property type="entry name" value="HAMP_dom"/>
</dbReference>
<reference evidence="8 9" key="1">
    <citation type="submission" date="2020-08" db="EMBL/GenBank/DDBJ databases">
        <title>A Genomic Blueprint of the Chicken Gut Microbiome.</title>
        <authorList>
            <person name="Gilroy R."/>
            <person name="Ravi A."/>
            <person name="Getino M."/>
            <person name="Pursley I."/>
            <person name="Horton D.L."/>
            <person name="Alikhan N.-F."/>
            <person name="Baker D."/>
            <person name="Gharbi K."/>
            <person name="Hall N."/>
            <person name="Watson M."/>
            <person name="Adriaenssens E.M."/>
            <person name="Foster-Nyarko E."/>
            <person name="Jarju S."/>
            <person name="Secka A."/>
            <person name="Antonio M."/>
            <person name="Oren A."/>
            <person name="Chaudhuri R."/>
            <person name="La Ragione R.M."/>
            <person name="Hildebrand F."/>
            <person name="Pallen M.J."/>
        </authorList>
    </citation>
    <scope>NUCLEOTIDE SEQUENCE [LARGE SCALE GENOMIC DNA]</scope>
    <source>
        <strain evidence="8 9">Sa3CVN1</strain>
    </source>
</reference>
<comment type="caution">
    <text evidence="8">The sequence shown here is derived from an EMBL/GenBank/DDBJ whole genome shotgun (WGS) entry which is preliminary data.</text>
</comment>
<comment type="similarity">
    <text evidence="2">Belongs to the methyl-accepting chemotaxis (MCP) protein family.</text>
</comment>
<evidence type="ECO:0000259" key="7">
    <source>
        <dbReference type="PROSITE" id="PS50885"/>
    </source>
</evidence>
<dbReference type="RefSeq" id="WP_191767978.1">
    <property type="nucleotide sequence ID" value="NZ_JACSRA010000008.1"/>
</dbReference>
<keyword evidence="5" id="KW-0812">Transmembrane</keyword>
<feature type="transmembrane region" description="Helical" evidence="5">
    <location>
        <begin position="324"/>
        <end position="346"/>
    </location>
</feature>
<feature type="domain" description="Methyl-accepting transducer" evidence="6">
    <location>
        <begin position="417"/>
        <end position="653"/>
    </location>
</feature>
<feature type="transmembrane region" description="Helical" evidence="5">
    <location>
        <begin position="21"/>
        <end position="40"/>
    </location>
</feature>
<name>A0ABR8PS67_9CLOT</name>
<keyword evidence="5" id="KW-0472">Membrane</keyword>
<evidence type="ECO:0000313" key="8">
    <source>
        <dbReference type="EMBL" id="MBD7911015.1"/>
    </source>
</evidence>
<dbReference type="PROSITE" id="PS50885">
    <property type="entry name" value="HAMP"/>
    <property type="match status" value="1"/>
</dbReference>
<feature type="domain" description="HAMP" evidence="7">
    <location>
        <begin position="346"/>
        <end position="398"/>
    </location>
</feature>
<evidence type="ECO:0000256" key="4">
    <source>
        <dbReference type="SAM" id="Coils"/>
    </source>
</evidence>
<evidence type="ECO:0000313" key="9">
    <source>
        <dbReference type="Proteomes" id="UP000627781"/>
    </source>
</evidence>
<protein>
    <submittedName>
        <fullName evidence="8">Methyl-accepting chemotaxis protein</fullName>
    </submittedName>
</protein>
<keyword evidence="4" id="KW-0175">Coiled coil</keyword>
<organism evidence="8 9">
    <name type="scientific">Clostridium cibarium</name>
    <dbReference type="NCBI Taxonomy" id="2762247"/>
    <lineage>
        <taxon>Bacteria</taxon>
        <taxon>Bacillati</taxon>
        <taxon>Bacillota</taxon>
        <taxon>Clostridia</taxon>
        <taxon>Eubacteriales</taxon>
        <taxon>Clostridiaceae</taxon>
        <taxon>Clostridium</taxon>
    </lineage>
</organism>
<evidence type="ECO:0000256" key="5">
    <source>
        <dbReference type="SAM" id="Phobius"/>
    </source>
</evidence>
<dbReference type="SMART" id="SM00283">
    <property type="entry name" value="MA"/>
    <property type="match status" value="1"/>
</dbReference>